<dbReference type="Pfam" id="PF07532">
    <property type="entry name" value="Big_4"/>
    <property type="match status" value="4"/>
</dbReference>
<dbReference type="Gene3D" id="3.20.20.80">
    <property type="entry name" value="Glycosidases"/>
    <property type="match status" value="1"/>
</dbReference>
<dbReference type="PROSITE" id="PS51272">
    <property type="entry name" value="SLH"/>
    <property type="match status" value="3"/>
</dbReference>
<dbReference type="InterPro" id="IPR036116">
    <property type="entry name" value="FN3_sf"/>
</dbReference>
<evidence type="ECO:0000256" key="1">
    <source>
        <dbReference type="ARBA" id="ARBA00022729"/>
    </source>
</evidence>
<dbReference type="InterPro" id="IPR058692">
    <property type="entry name" value="Fn3_SaeA_2nd"/>
</dbReference>
<accession>A0ABW3D8C4</accession>
<feature type="domain" description="SLH" evidence="4">
    <location>
        <begin position="1558"/>
        <end position="1621"/>
    </location>
</feature>
<dbReference type="Pfam" id="PF25833">
    <property type="entry name" value="Fn3_SaeA_3rd"/>
    <property type="match status" value="1"/>
</dbReference>
<protein>
    <submittedName>
        <fullName evidence="5">Family 10 glycosylhydrolase</fullName>
    </submittedName>
</protein>
<dbReference type="Proteomes" id="UP001597120">
    <property type="component" value="Unassembled WGS sequence"/>
</dbReference>
<sequence length="1677" mass="183849">MAKWFHQTKSTISLVMVSVLLLSVFVSGANFVAASSASTNDDSVTMATYGLPQTADEESVTKTTYSQLAPSIVRVVEDFGNANVTASFIRATGKLESASRPEPVLYGNHSAKLSYNLIQESGTAAAYVNFLDPGTANYRTLEGKPTKLGLWVYGDGNNKHWLRAEFNTTADVADFTSSSGFNWKGWKYVTVNIPQQLTKPEFTDPIKLRRIYIAQTNDLNKTAGTAYFDRVSVFYGDTGGLYGLDLLGLTPMKTGETQTAQVFETREGYTAPQLVQGPIVFTSSDENVATVDENGTVTAISKGVTTITASYGVFDATYELIVTDDDPFVEHLDLIGAAELQMFEQAQTELFATFRGVSEPVRILTGVTYSSSDEKVATIDENGLIEAHSIGRTTLTASYRNQSDTLELSVGIPIPILQSIKLTGLTAMEIGDSKQAKVIGTYNIEPFEVELKEGVTFTSSNPSVAAIDENGWIQGKSLGISIITAKYGGKNATYTVVVNNPDLQPPKRELRAAWISTVERIDWPKSNDPEQQKQDFIDLLDFHQSLGMNAVVVQVKPTADAFYSSELAPWSHWITGVQGKDPGYDPLAFMIEEAHKRNLEFHAWFNPYRISMNTDMDKLVENHPARQNPDWVMSYGGKLYYDPGVPEAIQYITDSVMEVVKKYDVDGVHFDDYFYPNRFDGEGFPDQATYDKYGKDYPGDINAWRRHNVDTLIYNLSREIKKEKNYVKFGISPFGVWRNKSVDPDGSNTNAGQPSYDNLHADIRKWVIGGWIDYVAPQIYWSFGFAPAAYEILVDWWSELIEEHNANTHLYIGHADYKVGSDANFTDPYEIPNQLIYNLNYEQVKGSIHFTTRDLIGKPDLRNKIAEVYKYPSLVPVMPWLETEAPEAPAIEAFSLLSGIQLNWTDTDDSTAYYVIYRASGDQVPDRNNPAHILTTMRKSDLASYVDRDVTLGKTYTYAVTAVDRLHNESEFSEPRTVTATAAAIVEEAAELSDISAAYGTALESLDLPKTVQVTLNDGTKPSLKVTWDGGTPAYDGHKAGTYVFAGQLELPDGVENPKKIQAEVRVIVKARETETIVKEAAALADIFVDHGTVLADLKLPASVEITFNDDTKAAVAVTWDGGTPAYDGNQAGTYVFSGTLDIPEGVNNPDNIQAIVRVIVKAGPVYAKKAEKLDDISVNYGTAITDLKLPSSVMVTLNDESTTKATVIWDGGTPAYDGHKAGTYVFAGQLKLPDGVGNPDNIQAQVRVIVKAEPIIVKEVSAIADISVQYGTQRSELNLPSSVKVTLSDETTTDAAITWDNGTPAYNGHQAGTYVFVGKLKLPDGVGNPDDIQAAVNVIVRASSGSWSAVHLPPSSTVTLKAGSSGTASLGEEVSIILPEGAFDRDLLLTIRKWNSPLNVSMPEYKLVSPVFEIVKDVEGNFKKPVTLTIAYDPSKVGENQMPSIFYFDEDKREWVEVGGTANDGKVTAEVDHFAKFAVFAVEKTVEEPVIEAPACVDVNFTDINGHWADKHIKDAVQQCLINGYPDHTFQPDKTVSRAEFTLMLARALQLEGNAKPLAFADRNQIGDWAQPAISLAVQAGIINGYEDGSFRPDAQISRVEMAAMIIRALNVELPSDHSTSFADDADIPGWAKGYAAAAVQEGIIRGRDGNQFAPNEHTTRAEAVVMLLRMLDTLN</sequence>
<evidence type="ECO:0000313" key="6">
    <source>
        <dbReference type="Proteomes" id="UP001597120"/>
    </source>
</evidence>
<proteinExistence type="predicted"/>
<reference evidence="6" key="1">
    <citation type="journal article" date="2019" name="Int. J. Syst. Evol. Microbiol.">
        <title>The Global Catalogue of Microorganisms (GCM) 10K type strain sequencing project: providing services to taxonomists for standard genome sequencing and annotation.</title>
        <authorList>
            <consortium name="The Broad Institute Genomics Platform"/>
            <consortium name="The Broad Institute Genome Sequencing Center for Infectious Disease"/>
            <person name="Wu L."/>
            <person name="Ma J."/>
        </authorList>
    </citation>
    <scope>NUCLEOTIDE SEQUENCE [LARGE SCALE GENOMIC DNA]</scope>
    <source>
        <strain evidence="6">CCUG 57263</strain>
    </source>
</reference>
<dbReference type="Gene3D" id="2.60.40.1080">
    <property type="match status" value="3"/>
</dbReference>
<dbReference type="InterPro" id="IPR017853">
    <property type="entry name" value="GH"/>
</dbReference>
<dbReference type="InterPro" id="IPR003961">
    <property type="entry name" value="FN3_dom"/>
</dbReference>
<organism evidence="5 6">
    <name type="scientific">Paenibacillus residui</name>
    <dbReference type="NCBI Taxonomy" id="629724"/>
    <lineage>
        <taxon>Bacteria</taxon>
        <taxon>Bacillati</taxon>
        <taxon>Bacillota</taxon>
        <taxon>Bacilli</taxon>
        <taxon>Bacillales</taxon>
        <taxon>Paenibacillaceae</taxon>
        <taxon>Paenibacillus</taxon>
    </lineage>
</organism>
<keyword evidence="6" id="KW-1185">Reference proteome</keyword>
<dbReference type="InterPro" id="IPR003790">
    <property type="entry name" value="GHL10"/>
</dbReference>
<feature type="domain" description="Fibronectin type-III" evidence="3">
    <location>
        <begin position="885"/>
        <end position="984"/>
    </location>
</feature>
<dbReference type="PANTHER" id="PTHR43405">
    <property type="entry name" value="GLYCOSYL HYDROLASE DIGH"/>
    <property type="match status" value="1"/>
</dbReference>
<dbReference type="EMBL" id="JBHTIU010000031">
    <property type="protein sequence ID" value="MFD0869581.1"/>
    <property type="molecule type" value="Genomic_DNA"/>
</dbReference>
<dbReference type="PROSITE" id="PS50853">
    <property type="entry name" value="FN3"/>
    <property type="match status" value="1"/>
</dbReference>
<evidence type="ECO:0000313" key="5">
    <source>
        <dbReference type="EMBL" id="MFD0869581.1"/>
    </source>
</evidence>
<dbReference type="SUPFAM" id="SSF49373">
    <property type="entry name" value="Invasin/intimin cell-adhesion fragments"/>
    <property type="match status" value="3"/>
</dbReference>
<feature type="domain" description="SLH" evidence="4">
    <location>
        <begin position="1497"/>
        <end position="1557"/>
    </location>
</feature>
<evidence type="ECO:0000256" key="2">
    <source>
        <dbReference type="SAM" id="SignalP"/>
    </source>
</evidence>
<dbReference type="Gene3D" id="2.60.120.430">
    <property type="entry name" value="Galactose-binding lectin"/>
    <property type="match status" value="1"/>
</dbReference>
<dbReference type="SMART" id="SM00635">
    <property type="entry name" value="BID_2"/>
    <property type="match status" value="3"/>
</dbReference>
<dbReference type="Pfam" id="PF02638">
    <property type="entry name" value="GHL10"/>
    <property type="match status" value="1"/>
</dbReference>
<dbReference type="Pfam" id="PF00395">
    <property type="entry name" value="SLH"/>
    <property type="match status" value="3"/>
</dbReference>
<dbReference type="Gene3D" id="2.60.40.10">
    <property type="entry name" value="Immunoglobulins"/>
    <property type="match status" value="1"/>
</dbReference>
<dbReference type="SUPFAM" id="SSF51445">
    <property type="entry name" value="(Trans)glycosidases"/>
    <property type="match status" value="1"/>
</dbReference>
<feature type="signal peptide" evidence="2">
    <location>
        <begin position="1"/>
        <end position="28"/>
    </location>
</feature>
<keyword evidence="1 2" id="KW-0732">Signal</keyword>
<dbReference type="InterPro" id="IPR013783">
    <property type="entry name" value="Ig-like_fold"/>
</dbReference>
<dbReference type="InterPro" id="IPR011081">
    <property type="entry name" value="Big_4"/>
</dbReference>
<evidence type="ECO:0000259" key="3">
    <source>
        <dbReference type="PROSITE" id="PS50853"/>
    </source>
</evidence>
<gene>
    <name evidence="5" type="ORF">ACFQ03_10500</name>
</gene>
<feature type="domain" description="SLH" evidence="4">
    <location>
        <begin position="1623"/>
        <end position="1677"/>
    </location>
</feature>
<dbReference type="InterPro" id="IPR003343">
    <property type="entry name" value="Big_2"/>
</dbReference>
<dbReference type="InterPro" id="IPR052177">
    <property type="entry name" value="Divisome_Glycosyl_Hydrolase"/>
</dbReference>
<feature type="chain" id="PRO_5046714865" evidence="2">
    <location>
        <begin position="29"/>
        <end position="1677"/>
    </location>
</feature>
<dbReference type="Pfam" id="PF02368">
    <property type="entry name" value="Big_2"/>
    <property type="match status" value="2"/>
</dbReference>
<comment type="caution">
    <text evidence="5">The sequence shown here is derived from an EMBL/GenBank/DDBJ whole genome shotgun (WGS) entry which is preliminary data.</text>
</comment>
<dbReference type="SUPFAM" id="SSF49265">
    <property type="entry name" value="Fibronectin type III"/>
    <property type="match status" value="1"/>
</dbReference>
<dbReference type="InterPro" id="IPR001119">
    <property type="entry name" value="SLH_dom"/>
</dbReference>
<dbReference type="PANTHER" id="PTHR43405:SF1">
    <property type="entry name" value="GLYCOSYL HYDROLASE DIGH"/>
    <property type="match status" value="1"/>
</dbReference>
<dbReference type="Gene3D" id="2.60.220.30">
    <property type="match status" value="1"/>
</dbReference>
<name>A0ABW3D8C4_9BACL</name>
<dbReference type="RefSeq" id="WP_379288008.1">
    <property type="nucleotide sequence ID" value="NZ_JBHTIU010000031.1"/>
</dbReference>
<evidence type="ECO:0000259" key="4">
    <source>
        <dbReference type="PROSITE" id="PS51272"/>
    </source>
</evidence>
<dbReference type="InterPro" id="IPR008964">
    <property type="entry name" value="Invasin/intimin_cell_adhesion"/>
</dbReference>